<evidence type="ECO:0000313" key="1">
    <source>
        <dbReference type="EMBL" id="KAJ5389774.1"/>
    </source>
</evidence>
<protein>
    <submittedName>
        <fullName evidence="1">Uncharacterized protein</fullName>
    </submittedName>
</protein>
<accession>A0A9W9VV72</accession>
<dbReference type="EMBL" id="JAPZBS010000001">
    <property type="protein sequence ID" value="KAJ5389774.1"/>
    <property type="molecule type" value="Genomic_DNA"/>
</dbReference>
<reference evidence="1" key="1">
    <citation type="submission" date="2022-11" db="EMBL/GenBank/DDBJ databases">
        <authorList>
            <person name="Petersen C."/>
        </authorList>
    </citation>
    <scope>NUCLEOTIDE SEQUENCE</scope>
    <source>
        <strain evidence="1">IBT 29864</strain>
    </source>
</reference>
<evidence type="ECO:0000313" key="2">
    <source>
        <dbReference type="Proteomes" id="UP001147782"/>
    </source>
</evidence>
<dbReference type="AlphaFoldDB" id="A0A9W9VV72"/>
<keyword evidence="2" id="KW-1185">Reference proteome</keyword>
<dbReference type="OrthoDB" id="4206979at2759"/>
<gene>
    <name evidence="1" type="ORF">N7496_000842</name>
</gene>
<dbReference type="Proteomes" id="UP001147782">
    <property type="component" value="Unassembled WGS sequence"/>
</dbReference>
<dbReference type="GeneID" id="81432950"/>
<comment type="caution">
    <text evidence="1">The sequence shown here is derived from an EMBL/GenBank/DDBJ whole genome shotgun (WGS) entry which is preliminary data.</text>
</comment>
<sequence length="126" mass="14632">MSRYPNGRLEPISEDITPTDHQVLCLGGTSSNLERLPSRLQRAKRSSPDLKTKMEEVAYEMSYLKAELQWHKETKQILLQLQERMYAVFNSLEDALSEATARLHESEQQYLDLWQSETGQVQEGYL</sequence>
<reference evidence="1" key="2">
    <citation type="journal article" date="2023" name="IMA Fungus">
        <title>Comparative genomic study of the Penicillium genus elucidates a diverse pangenome and 15 lateral gene transfer events.</title>
        <authorList>
            <person name="Petersen C."/>
            <person name="Sorensen T."/>
            <person name="Nielsen M.R."/>
            <person name="Sondergaard T.E."/>
            <person name="Sorensen J.L."/>
            <person name="Fitzpatrick D.A."/>
            <person name="Frisvad J.C."/>
            <person name="Nielsen K.L."/>
        </authorList>
    </citation>
    <scope>NUCLEOTIDE SEQUENCE</scope>
    <source>
        <strain evidence="1">IBT 29864</strain>
    </source>
</reference>
<organism evidence="1 2">
    <name type="scientific">Penicillium cataractarum</name>
    <dbReference type="NCBI Taxonomy" id="2100454"/>
    <lineage>
        <taxon>Eukaryota</taxon>
        <taxon>Fungi</taxon>
        <taxon>Dikarya</taxon>
        <taxon>Ascomycota</taxon>
        <taxon>Pezizomycotina</taxon>
        <taxon>Eurotiomycetes</taxon>
        <taxon>Eurotiomycetidae</taxon>
        <taxon>Eurotiales</taxon>
        <taxon>Aspergillaceae</taxon>
        <taxon>Penicillium</taxon>
    </lineage>
</organism>
<dbReference type="RefSeq" id="XP_056560502.1">
    <property type="nucleotide sequence ID" value="XM_056693773.1"/>
</dbReference>
<proteinExistence type="predicted"/>
<name>A0A9W9VV72_9EURO</name>